<reference evidence="4" key="2">
    <citation type="journal article" date="2020" name="BMC">
        <title>Leishmania infection induces a limited differential gene expression in the sand fly midgut.</title>
        <authorList>
            <person name="Coutinho-Abreu I.V."/>
            <person name="Serafim T.D."/>
            <person name="Meneses C."/>
            <person name="Kamhawi S."/>
            <person name="Oliveira F."/>
            <person name="Valenzuela J.G."/>
        </authorList>
    </citation>
    <scope>NUCLEOTIDE SEQUENCE</scope>
    <source>
        <strain evidence="4">Jacobina</strain>
        <tissue evidence="4">Midgut</tissue>
    </source>
</reference>
<evidence type="ECO:0000313" key="4">
    <source>
        <dbReference type="EMBL" id="MBC1179767.1"/>
    </source>
</evidence>
<accession>A0A1B0CGD5</accession>
<protein>
    <recommendedName>
        <fullName evidence="3">DUF753 domain-containing protein</fullName>
    </recommendedName>
</protein>
<evidence type="ECO:0000256" key="1">
    <source>
        <dbReference type="SAM" id="MobiDB-lite"/>
    </source>
</evidence>
<evidence type="ECO:0000313" key="5">
    <source>
        <dbReference type="EnsemblMetazoa" id="LLOJ003436-PA"/>
    </source>
</evidence>
<dbReference type="EnsemblMetazoa" id="LLOJ003436-RA">
    <property type="protein sequence ID" value="LLOJ003436-PA"/>
    <property type="gene ID" value="LLOJ003436"/>
</dbReference>
<evidence type="ECO:0000313" key="6">
    <source>
        <dbReference type="Proteomes" id="UP000092461"/>
    </source>
</evidence>
<dbReference type="VEuPathDB" id="VectorBase:LLONM1_005906"/>
<evidence type="ECO:0000259" key="3">
    <source>
        <dbReference type="Pfam" id="PF05444"/>
    </source>
</evidence>
<reference evidence="6" key="1">
    <citation type="submission" date="2012-05" db="EMBL/GenBank/DDBJ databases">
        <title>Whole Genome Assembly of Lutzomyia longipalpis.</title>
        <authorList>
            <person name="Richards S."/>
            <person name="Qu C."/>
            <person name="Dillon R."/>
            <person name="Worley K."/>
            <person name="Scherer S."/>
            <person name="Batterton M."/>
            <person name="Taylor A."/>
            <person name="Hawes A."/>
            <person name="Hernandez B."/>
            <person name="Kovar C."/>
            <person name="Mandapat C."/>
            <person name="Pham C."/>
            <person name="Qu C."/>
            <person name="Jing C."/>
            <person name="Bess C."/>
            <person name="Bandaranaike D."/>
            <person name="Ngo D."/>
            <person name="Ongeri F."/>
            <person name="Arias F."/>
            <person name="Lara F."/>
            <person name="Weissenberger G."/>
            <person name="Kamau G."/>
            <person name="Han H."/>
            <person name="Shen H."/>
            <person name="Dinh H."/>
            <person name="Khalil I."/>
            <person name="Jones J."/>
            <person name="Shafer J."/>
            <person name="Jayaseelan J."/>
            <person name="Quiroz J."/>
            <person name="Blankenburg K."/>
            <person name="Nguyen L."/>
            <person name="Jackson L."/>
            <person name="Francisco L."/>
            <person name="Tang L.-Y."/>
            <person name="Pu L.-L."/>
            <person name="Perales L."/>
            <person name="Lorensuhewa L."/>
            <person name="Munidasa M."/>
            <person name="Coyle M."/>
            <person name="Taylor M."/>
            <person name="Puazo M."/>
            <person name="Firestine M."/>
            <person name="Scheel M."/>
            <person name="Javaid M."/>
            <person name="Wang M."/>
            <person name="Li M."/>
            <person name="Tabassum N."/>
            <person name="Saada N."/>
            <person name="Osuji N."/>
            <person name="Aqrawi P."/>
            <person name="Fu Q."/>
            <person name="Thornton R."/>
            <person name="Raj R."/>
            <person name="Goodspeed R."/>
            <person name="Mata R."/>
            <person name="Najjar R."/>
            <person name="Gubbala S."/>
            <person name="Lee S."/>
            <person name="Denson S."/>
            <person name="Patil S."/>
            <person name="Macmil S."/>
            <person name="Qi S."/>
            <person name="Matskevitch T."/>
            <person name="Palculict T."/>
            <person name="Mathew T."/>
            <person name="Vee V."/>
            <person name="Velamala V."/>
            <person name="Korchina V."/>
            <person name="Cai W."/>
            <person name="Liu W."/>
            <person name="Dai W."/>
            <person name="Zou X."/>
            <person name="Zhu Y."/>
            <person name="Zhang Y."/>
            <person name="Wu Y.-Q."/>
            <person name="Xin Y."/>
            <person name="Nazarath L."/>
            <person name="Kovar C."/>
            <person name="Han Y."/>
            <person name="Muzny D."/>
            <person name="Gibbs R."/>
        </authorList>
    </citation>
    <scope>NUCLEOTIDE SEQUENCE [LARGE SCALE GENOMIC DNA]</scope>
    <source>
        <strain evidence="6">Jacobina</strain>
    </source>
</reference>
<dbReference type="VEuPathDB" id="VectorBase:LLONM1_003389"/>
<organism evidence="5 6">
    <name type="scientific">Lutzomyia longipalpis</name>
    <name type="common">Sand fly</name>
    <dbReference type="NCBI Taxonomy" id="7200"/>
    <lineage>
        <taxon>Eukaryota</taxon>
        <taxon>Metazoa</taxon>
        <taxon>Ecdysozoa</taxon>
        <taxon>Arthropoda</taxon>
        <taxon>Hexapoda</taxon>
        <taxon>Insecta</taxon>
        <taxon>Pterygota</taxon>
        <taxon>Neoptera</taxon>
        <taxon>Endopterygota</taxon>
        <taxon>Diptera</taxon>
        <taxon>Nematocera</taxon>
        <taxon>Psychodoidea</taxon>
        <taxon>Psychodidae</taxon>
        <taxon>Lutzomyia</taxon>
        <taxon>Lutzomyia</taxon>
    </lineage>
</organism>
<dbReference type="VEuPathDB" id="VectorBase:LLOJ003436"/>
<feature type="domain" description="DUF753" evidence="3">
    <location>
        <begin position="273"/>
        <end position="353"/>
    </location>
</feature>
<dbReference type="Proteomes" id="UP000092461">
    <property type="component" value="Unassembled WGS sequence"/>
</dbReference>
<feature type="chain" id="PRO_5044555323" description="DUF753 domain-containing protein" evidence="2">
    <location>
        <begin position="20"/>
        <end position="1698"/>
    </location>
</feature>
<reference evidence="5" key="3">
    <citation type="submission" date="2020-05" db="UniProtKB">
        <authorList>
            <consortium name="EnsemblMetazoa"/>
        </authorList>
    </citation>
    <scope>IDENTIFICATION</scope>
    <source>
        <strain evidence="5">Jacobina</strain>
    </source>
</reference>
<feature type="signal peptide" evidence="2">
    <location>
        <begin position="1"/>
        <end position="19"/>
    </location>
</feature>
<proteinExistence type="predicted"/>
<feature type="region of interest" description="Disordered" evidence="1">
    <location>
        <begin position="1398"/>
        <end position="1425"/>
    </location>
</feature>
<name>A0A1B0CGD5_LUTLO</name>
<dbReference type="EMBL" id="GITU01011064">
    <property type="protein sequence ID" value="MBC1179767.1"/>
    <property type="molecule type" value="Transcribed_RNA"/>
</dbReference>
<keyword evidence="6" id="KW-1185">Reference proteome</keyword>
<dbReference type="InterPro" id="IPR008472">
    <property type="entry name" value="DUF753"/>
</dbReference>
<evidence type="ECO:0000256" key="2">
    <source>
        <dbReference type="SAM" id="SignalP"/>
    </source>
</evidence>
<keyword evidence="2" id="KW-0732">Signal</keyword>
<feature type="compositionally biased region" description="Basic and acidic residues" evidence="1">
    <location>
        <begin position="1405"/>
        <end position="1416"/>
    </location>
</feature>
<dbReference type="Pfam" id="PF05444">
    <property type="entry name" value="DUF753"/>
    <property type="match status" value="2"/>
</dbReference>
<sequence length="1698" mass="192878">MEKLFSLIIFLLLLQKSFLTKDLTVTRSAKESNITNDPWRIHCHHCTGDLQSECAYYLTNNSSSIECPSVNDDDDYRKCYVSIVNGTVHRGCITDNFCYQHTCTICKHNDCNSWAVARGKCIQCNSFAESEMFHPKCKDKPEELPPTDCVSMKYANFKYKGCYSRIIDETIKKKTLLSTQTYDEEKVSYIERNCLYFFRAYGDSRCYDSNDSSCIQCMEDGCNIHSPNSSGKLFSNVFIILLSFFLCAKNHNNFKILLIVISIVKLLHVCSALSCIKCDSSQHQSCHFLQTINSSKECVGRLPEGIVEDQCFIIFNEFALVTMRGCLSENPYLVEICENEKRNCTTCLEDHCNINQIMRKRCAICDTATDPKCATTPHFFVQMCPFVHKYENGGCYFHKRSDGGIQRGCIGAGAMEFIENCPAAEECKICKGNTCNTEVNIEESSERLWCHQCQGNLTSDCAYYQPGIKSTPCSGELEVGRREQCYVGFDINPYNQEFNIFRGCTGGKFCNIHECLICNNRHCNHHNRFEERLVPCIQCSSNTDDGDYREECMDKPKEILPRDCKQDDYFAAQDSGCYSIRLVVVSESFSGEVMILFWTVGFFLLSISHGEENVHQVNTKKALSVVDEDFIGYSIELPCLRYEKCLEGLRSISSEAREKIYVKIHGLDMPPNYESLPAVHDLVKSSKIVPIIVLNYKANEWEPRQHLKLLQKINNLNVKNCIFQLGTDLYEEDMFTYTDDLSTFRFMIDAFKKFNNSWELIGGDLMETLPLPDVKIYTKLARNYVASFNWKQRLNSSATSLSPSMMYLVDESFLPVSATYRRHSLKSNDLRKCDKQCVSEGLRWAEELGEMANRGFSNVFRTVGRTDFLYKNFADHIDEIYHKLMGPIVLNVKPMGEESSGKIHAQCSKEYPKGVVLMAVNTAEKSLKVKAKFPELKLGKMIKEVVLRPENDRIYLNNHLLNGTSAHTASVDLEKLTPDEMLCLTVPPRSVAFWEIPGANATICTEIEDLKLKPKSRQPVDSSMSKLLQELIQEMAMPAQKAEETLKRARRGLRPLFPQKRHVPNKLKQIIGLFNKKIREIPTIPPVAQTPQIVPVSGYNTKGYSTYQNPMMFAASQGGRNAQENPIQLTSEMFAQYFEEQSALPVNFAKPQKKMQPKKYQTIQKQQNPQFSAQSSYSVQAPHAQLVQSSHAQGGIPVQSYAVQENYPAQSYAVQESYPAPQSFAAQGGLPLQSMFTGQPTISVLPATKEDLADQGSPFTGQILPGQTYRLSETEAATFLSGGNQQQQPLEYAAPQVQSYANAQPIYLNSYADGQMEANQATYQDLSALTQASQGFVFPTAASPQGHQMAYAVESYASPIEQPQPEASSIAAQKIVTNLLSRNVPESQPEVHVKLNRNDQTQQMEEPKEENVKMEQPEQSGHKPIPILDLLPKDFPKDQYVDELSILAQLGYELTSIDDKDQPRDEIHYRRRRSIFTDREGRKRNILDMDLFPMSLEESESVSNVNRIENLRSSFDEMLNFLPRTLKKTPSDTNPHLQSIQSESKDMKKQCKILSVAMENECLHDTIDDIRSLAKRAVKYITWKKFYQIMDRLVPWLPGKIALKKHRLRRSPSSSPWSFEEEDLPIAIKDLEDALKTNKIIPMLPNARAKEKTKASVEGPDPIEAVKVEETTMEEDHMGELHQSLNHFINMMNSHIMS</sequence>
<dbReference type="PANTHER" id="PTHR21721">
    <property type="entry name" value="GH09876P-RELATED"/>
    <property type="match status" value="1"/>
</dbReference>
<dbReference type="EMBL" id="AJWK01011042">
    <property type="status" value="NOT_ANNOTATED_CDS"/>
    <property type="molecule type" value="Genomic_DNA"/>
</dbReference>
<feature type="domain" description="DUF753" evidence="3">
    <location>
        <begin position="361"/>
        <end position="436"/>
    </location>
</feature>